<dbReference type="RefSeq" id="WP_406843598.1">
    <property type="nucleotide sequence ID" value="NZ_CP150845.1"/>
</dbReference>
<dbReference type="SMART" id="SM00342">
    <property type="entry name" value="HTH_ARAC"/>
    <property type="match status" value="1"/>
</dbReference>
<sequence length="288" mass="33947">MTSGIEKYEFKPGLPQEFEIIDMAELYKQFSDTLTTAHRTNFYHILWFQKGNPIHTIDFKPVKTKSNSVLFLNKDAVQQFDKKGDTGGKVILFTDNFFCKTEMHTKYLKSNILFNNWYSVSQIELENIAPDFINLFELLQSEFKKGKDNYQSDILRNYLHNLLLLSEREKRSQNFNEIKKGADFDYVLLFKDFLETGFRKQKQVSSYSKQMLVTVKRLNQATSKILGKTPKEIIDDRVMLEAKRLLAHTNENVKEVAYQLGFEEPTNFIKYFRKHSNITPIEFRESHT</sequence>
<dbReference type="Proteomes" id="UP001623852">
    <property type="component" value="Chromosome"/>
</dbReference>
<keyword evidence="3" id="KW-0804">Transcription</keyword>
<dbReference type="PRINTS" id="PR00032">
    <property type="entry name" value="HTHARAC"/>
</dbReference>
<keyword evidence="6" id="KW-1185">Reference proteome</keyword>
<organism evidence="5 6">
    <name type="scientific">Flavobacterium soyae</name>
    <dbReference type="NCBI Taxonomy" id="2903098"/>
    <lineage>
        <taxon>Bacteria</taxon>
        <taxon>Pseudomonadati</taxon>
        <taxon>Bacteroidota</taxon>
        <taxon>Flavobacteriia</taxon>
        <taxon>Flavobacteriales</taxon>
        <taxon>Flavobacteriaceae</taxon>
        <taxon>Flavobacterium</taxon>
    </lineage>
</organism>
<dbReference type="SUPFAM" id="SSF46689">
    <property type="entry name" value="Homeodomain-like"/>
    <property type="match status" value="1"/>
</dbReference>
<keyword evidence="2" id="KW-0238">DNA-binding</keyword>
<dbReference type="InterPro" id="IPR020449">
    <property type="entry name" value="Tscrpt_reg_AraC-type_HTH"/>
</dbReference>
<evidence type="ECO:0000313" key="6">
    <source>
        <dbReference type="Proteomes" id="UP001623852"/>
    </source>
</evidence>
<evidence type="ECO:0000259" key="4">
    <source>
        <dbReference type="PROSITE" id="PS01124"/>
    </source>
</evidence>
<name>A0ABZ2UBE6_9FLAO</name>
<feature type="domain" description="HTH araC/xylS-type" evidence="4">
    <location>
        <begin position="188"/>
        <end position="286"/>
    </location>
</feature>
<protein>
    <submittedName>
        <fullName evidence="5">Helix-turn-helix transcriptional regulator</fullName>
    </submittedName>
</protein>
<evidence type="ECO:0000313" key="5">
    <source>
        <dbReference type="EMBL" id="WYZ18747.1"/>
    </source>
</evidence>
<dbReference type="PANTHER" id="PTHR43280">
    <property type="entry name" value="ARAC-FAMILY TRANSCRIPTIONAL REGULATOR"/>
    <property type="match status" value="1"/>
</dbReference>
<dbReference type="InterPro" id="IPR018060">
    <property type="entry name" value="HTH_AraC"/>
</dbReference>
<dbReference type="PROSITE" id="PS01124">
    <property type="entry name" value="HTH_ARAC_FAMILY_2"/>
    <property type="match status" value="1"/>
</dbReference>
<reference evidence="5 6" key="1">
    <citation type="submission" date="2024-03" db="EMBL/GenBank/DDBJ databases">
        <title>Flavobacterium soyae.</title>
        <authorList>
            <person name="Zheng W."/>
        </authorList>
    </citation>
    <scope>NUCLEOTIDE SEQUENCE [LARGE SCALE GENOMIC DNA]</scope>
    <source>
        <strain evidence="5 6">55</strain>
    </source>
</reference>
<gene>
    <name evidence="5" type="ORF">AABD74_16425</name>
</gene>
<dbReference type="PANTHER" id="PTHR43280:SF32">
    <property type="entry name" value="TRANSCRIPTIONAL REGULATORY PROTEIN"/>
    <property type="match status" value="1"/>
</dbReference>
<accession>A0ABZ2UBE6</accession>
<evidence type="ECO:0000256" key="2">
    <source>
        <dbReference type="ARBA" id="ARBA00023125"/>
    </source>
</evidence>
<evidence type="ECO:0000256" key="3">
    <source>
        <dbReference type="ARBA" id="ARBA00023163"/>
    </source>
</evidence>
<dbReference type="InterPro" id="IPR009057">
    <property type="entry name" value="Homeodomain-like_sf"/>
</dbReference>
<dbReference type="Pfam" id="PF12833">
    <property type="entry name" value="HTH_18"/>
    <property type="match status" value="1"/>
</dbReference>
<dbReference type="EMBL" id="CP150845">
    <property type="protein sequence ID" value="WYZ18747.1"/>
    <property type="molecule type" value="Genomic_DNA"/>
</dbReference>
<proteinExistence type="predicted"/>
<evidence type="ECO:0000256" key="1">
    <source>
        <dbReference type="ARBA" id="ARBA00023015"/>
    </source>
</evidence>
<keyword evidence="1" id="KW-0805">Transcription regulation</keyword>
<dbReference type="Gene3D" id="1.10.10.60">
    <property type="entry name" value="Homeodomain-like"/>
    <property type="match status" value="1"/>
</dbReference>